<accession>A0ACC1Y473</accession>
<evidence type="ECO:0000313" key="1">
    <source>
        <dbReference type="EMBL" id="KAJ4717983.1"/>
    </source>
</evidence>
<sequence>MEKLIKSFLYALLACSTLALIIHAQDQSGFISTDCGIPAASGYNDEITGIKYISDETFTDTGISKSISPEFQTNSLERQFNSVRSFPEGTKNCYTLNPAEGKDYKYLIRARFMYGNYDSRNNVPQFDLYLGGIIWDNIKLDNASSIMTTEIIHVHSTDYIYVCLVNTGLGTPFISSLELRLLKNSTYETQSLAESLVLLRRYDFGSTTNRSVRYKDDIYDRIWMPKNYPGWKILSTSQPIDTENPNAFRPAPSVMSTAVTPENVSENFLIFFWEPTDPTSQYYVYMHFCEVEVLVNQTREFNISQNGKFFIGPVVPDYLYSKTAFSAVPVSGARIEYIIYQTERSTLPPILNAIEIFMVKTSSQLLTDEDDVDALTKIKSTYGVKRDWQGDPCVPRSYWWDGLNCSYEDSSSPRVIALNLSSSGLTGEIDPYFANLTAIQYLDLSNNSLSGTFPEFLSQLQYLKVLNLKGNKLKGSLPTELVERSKNGSLALSVDGNSNICASAPCEKKKHKFVVPVIASIASLATLLIAVVIFCGLKRRNNRVLGKTEFEFQNRNDSFAPKSRQYTYADVLRITNNFERVLGRGGFGEVYHGCLDDNQQVAVKMLSSSSAQGYKEFHAEVKLLMRVHHRNLTALVGYCVECTNLGLIYEYMENGTLDQYLKGKKEYILSWEDRLGIAVDAAQGLEYLHNGCKPPIVHRDVKTSNILLNEKLQAKIADFGLSRIFSIESGAQISTVVAGTPGYLDPEYYINNWLNEKSDVYSFGVVLLEIITCRSVISRLEEENTHIIQWVSSMVAKGDIRNIVDPSLEGKFNKNSAWKAVELALACGSHTSSERPTMTEVVMELKECLTSGIARNDEEHEDKPKGPKRMVTINLESDQASPSAR</sequence>
<evidence type="ECO:0000313" key="2">
    <source>
        <dbReference type="Proteomes" id="UP001164539"/>
    </source>
</evidence>
<reference evidence="1 2" key="1">
    <citation type="journal article" date="2023" name="Science">
        <title>Complex scaffold remodeling in plant triterpene biosynthesis.</title>
        <authorList>
            <person name="De La Pena R."/>
            <person name="Hodgson H."/>
            <person name="Liu J.C."/>
            <person name="Stephenson M.J."/>
            <person name="Martin A.C."/>
            <person name="Owen C."/>
            <person name="Harkess A."/>
            <person name="Leebens-Mack J."/>
            <person name="Jimenez L.E."/>
            <person name="Osbourn A."/>
            <person name="Sattely E.S."/>
        </authorList>
    </citation>
    <scope>NUCLEOTIDE SEQUENCE [LARGE SCALE GENOMIC DNA]</scope>
    <source>
        <strain evidence="2">cv. JPN11</strain>
        <tissue evidence="1">Leaf</tissue>
    </source>
</reference>
<keyword evidence="2" id="KW-1185">Reference proteome</keyword>
<name>A0ACC1Y473_MELAZ</name>
<organism evidence="1 2">
    <name type="scientific">Melia azedarach</name>
    <name type="common">Chinaberry tree</name>
    <dbReference type="NCBI Taxonomy" id="155640"/>
    <lineage>
        <taxon>Eukaryota</taxon>
        <taxon>Viridiplantae</taxon>
        <taxon>Streptophyta</taxon>
        <taxon>Embryophyta</taxon>
        <taxon>Tracheophyta</taxon>
        <taxon>Spermatophyta</taxon>
        <taxon>Magnoliopsida</taxon>
        <taxon>eudicotyledons</taxon>
        <taxon>Gunneridae</taxon>
        <taxon>Pentapetalae</taxon>
        <taxon>rosids</taxon>
        <taxon>malvids</taxon>
        <taxon>Sapindales</taxon>
        <taxon>Meliaceae</taxon>
        <taxon>Melia</taxon>
    </lineage>
</organism>
<gene>
    <name evidence="1" type="ORF">OWV82_009726</name>
</gene>
<protein>
    <submittedName>
        <fullName evidence="1">Protein kinase family protein</fullName>
    </submittedName>
</protein>
<dbReference type="Proteomes" id="UP001164539">
    <property type="component" value="Chromosome 5"/>
</dbReference>
<dbReference type="EMBL" id="CM051398">
    <property type="protein sequence ID" value="KAJ4717983.1"/>
    <property type="molecule type" value="Genomic_DNA"/>
</dbReference>
<keyword evidence="1" id="KW-0808">Transferase</keyword>
<proteinExistence type="predicted"/>
<keyword evidence="1" id="KW-0418">Kinase</keyword>
<comment type="caution">
    <text evidence="1">The sequence shown here is derived from an EMBL/GenBank/DDBJ whole genome shotgun (WGS) entry which is preliminary data.</text>
</comment>